<dbReference type="AlphaFoldDB" id="A0A9P5B6I4"/>
<feature type="compositionally biased region" description="Basic and acidic residues" evidence="1">
    <location>
        <begin position="854"/>
        <end position="863"/>
    </location>
</feature>
<protein>
    <submittedName>
        <fullName evidence="2">Tyrosine phosphatase</fullName>
    </submittedName>
</protein>
<dbReference type="GO" id="GO:0062026">
    <property type="term" value="P:negative regulation of SCF-dependent proteasomal ubiquitin-dependent catabolic process"/>
    <property type="evidence" value="ECO:0007669"/>
    <property type="project" value="TreeGrafter"/>
</dbReference>
<dbReference type="Proteomes" id="UP000737391">
    <property type="component" value="Unassembled WGS sequence"/>
</dbReference>
<feature type="region of interest" description="Disordered" evidence="1">
    <location>
        <begin position="818"/>
        <end position="890"/>
    </location>
</feature>
<feature type="compositionally biased region" description="Basic and acidic residues" evidence="1">
    <location>
        <begin position="535"/>
        <end position="551"/>
    </location>
</feature>
<evidence type="ECO:0000313" key="3">
    <source>
        <dbReference type="Proteomes" id="UP000737391"/>
    </source>
</evidence>
<keyword evidence="3" id="KW-1185">Reference proteome</keyword>
<dbReference type="Gene3D" id="3.90.190.10">
    <property type="entry name" value="Protein tyrosine phosphatase superfamily"/>
    <property type="match status" value="1"/>
</dbReference>
<organism evidence="2 3">
    <name type="scientific">Fusarium agapanthi</name>
    <dbReference type="NCBI Taxonomy" id="1803897"/>
    <lineage>
        <taxon>Eukaryota</taxon>
        <taxon>Fungi</taxon>
        <taxon>Dikarya</taxon>
        <taxon>Ascomycota</taxon>
        <taxon>Pezizomycotina</taxon>
        <taxon>Sordariomycetes</taxon>
        <taxon>Hypocreomycetidae</taxon>
        <taxon>Hypocreales</taxon>
        <taxon>Nectriaceae</taxon>
        <taxon>Fusarium</taxon>
        <taxon>Fusarium fujikuroi species complex</taxon>
    </lineage>
</organism>
<dbReference type="GO" id="GO:0005737">
    <property type="term" value="C:cytoplasm"/>
    <property type="evidence" value="ECO:0007669"/>
    <property type="project" value="TreeGrafter"/>
</dbReference>
<dbReference type="EMBL" id="LUFC02000995">
    <property type="protein sequence ID" value="KAF4490239.1"/>
    <property type="molecule type" value="Genomic_DNA"/>
</dbReference>
<feature type="region of interest" description="Disordered" evidence="1">
    <location>
        <begin position="675"/>
        <end position="703"/>
    </location>
</feature>
<accession>A0A9P5B6I4</accession>
<evidence type="ECO:0000256" key="1">
    <source>
        <dbReference type="SAM" id="MobiDB-lite"/>
    </source>
</evidence>
<dbReference type="OrthoDB" id="10252009at2759"/>
<dbReference type="InterPro" id="IPR029021">
    <property type="entry name" value="Prot-tyrosine_phosphatase-like"/>
</dbReference>
<feature type="compositionally biased region" description="Polar residues" evidence="1">
    <location>
        <begin position="821"/>
        <end position="836"/>
    </location>
</feature>
<name>A0A9P5B6I4_9HYPO</name>
<gene>
    <name evidence="2" type="ORF">FAGAP_11001</name>
</gene>
<comment type="caution">
    <text evidence="2">The sequence shown here is derived from an EMBL/GenBank/DDBJ whole genome shotgun (WGS) entry which is preliminary data.</text>
</comment>
<proteinExistence type="predicted"/>
<dbReference type="GO" id="GO:1990444">
    <property type="term" value="F:F-box domain binding"/>
    <property type="evidence" value="ECO:0007669"/>
    <property type="project" value="TreeGrafter"/>
</dbReference>
<feature type="compositionally biased region" description="Basic residues" evidence="1">
    <location>
        <begin position="864"/>
        <end position="881"/>
    </location>
</feature>
<dbReference type="SUPFAM" id="SSF52799">
    <property type="entry name" value="(Phosphotyrosine protein) phosphatases II"/>
    <property type="match status" value="1"/>
</dbReference>
<dbReference type="PANTHER" id="PTHR46588">
    <property type="entry name" value="SERINE/THREONINE/TYROSINE-INTERACTING PROTEIN"/>
    <property type="match status" value="1"/>
</dbReference>
<dbReference type="GO" id="GO:0070372">
    <property type="term" value="P:regulation of ERK1 and ERK2 cascade"/>
    <property type="evidence" value="ECO:0007669"/>
    <property type="project" value="TreeGrafter"/>
</dbReference>
<feature type="compositionally biased region" description="Basic and acidic residues" evidence="1">
    <location>
        <begin position="675"/>
        <end position="686"/>
    </location>
</feature>
<feature type="compositionally biased region" description="Basic and acidic residues" evidence="1">
    <location>
        <begin position="573"/>
        <end position="582"/>
    </location>
</feature>
<feature type="region of interest" description="Disordered" evidence="1">
    <location>
        <begin position="517"/>
        <end position="594"/>
    </location>
</feature>
<dbReference type="GO" id="GO:0005654">
    <property type="term" value="C:nucleoplasm"/>
    <property type="evidence" value="ECO:0007669"/>
    <property type="project" value="TreeGrafter"/>
</dbReference>
<dbReference type="InterPro" id="IPR052449">
    <property type="entry name" value="STYX-Interacting_Phosphatase"/>
</dbReference>
<evidence type="ECO:0000313" key="2">
    <source>
        <dbReference type="EMBL" id="KAF4490239.1"/>
    </source>
</evidence>
<sequence>MESLNGLHPSYANNAVPSAPYVRRAPSPPFIHIPPTGQCGVSAAPILLPSYEHVDSSQLTAHDVKIITQNMQQIATDRAADWSYEQRRVAQKLVDFLYLGPNSTAKDIKRLQEEGITMIAVARDARMAGVKLMGVEKAAKTLNIEVRYVDLEGNDKLISSFPDIIRLINDHLLSVYHSQAKGRNKNGELLVDPSSFRRGKVLLTCETGNDRSAAIAAAYIMAVFGKDMITAVQFISIQRFCCAFDEDIKRKLQCWEDILRARSQVAMEQAVLPNAAHTKRHIDDVMDTSEDSNDKGEFVLDQDRFNEECPVTLRMSRWSMKRILEPGVMTTVFAASFWIILRVFSNNNRFAKVTSLILHLSNQQVKDFMEIYLREYYSWRVWQECIEKIPNAQLLEHALEKRRTVAELLREHRPPLYTDNVPDQDKQKGVEFLQGLKISGVVEEFLEYTENGPLDFLRLDIEWEFLQDAIDKQQMLGSFELGWLDPEKVDLLMAQISAPESSTGPFRYPELGDPFLGTIKRRLTPPPADAPDEDVVMKDDGYDSDATHDAAEDHDEDGEPRDKGKQPAGPEQQDEHAAKDARPAPLTSLIPGPLGEVPLPYQRSILQMVSQRYYHQAYTHLKGQAVSTLVEEERTPHPPASAYCPTGFHYLAKQKQIRGLVGPEVGRRYMHRGDVEHGEGSARQEARGSASLAAGRVPGAPRLSRRGLESRTVLTSHFEDAFLTDPRYDYVMNQRQKPVYLEEVPEDDMEQEEQYPSFTSAPDEGPLAFIQASGSTLQPNQYSAPTILGHTAPINKSTPSEQLRQMLDANWSGFLKKKGSKSTAKSVTRQTRVSQDIESEVEADPMTMPIDVPEPEKDGDYNPKKKMTKKSARGRPRKASLKKRESEGGI</sequence>
<reference evidence="2" key="1">
    <citation type="submission" date="2020-01" db="EMBL/GenBank/DDBJ databases">
        <title>Identification and distribution of gene clusters putatively required for synthesis of sphingolipid metabolism inhibitors in phylogenetically diverse species of the filamentous fungus Fusarium.</title>
        <authorList>
            <person name="Kim H.-S."/>
            <person name="Busman M."/>
            <person name="Brown D.W."/>
            <person name="Divon H."/>
            <person name="Uhlig S."/>
            <person name="Proctor R.H."/>
        </authorList>
    </citation>
    <scope>NUCLEOTIDE SEQUENCE</scope>
    <source>
        <strain evidence="2">NRRL 31653</strain>
    </source>
</reference>
<dbReference type="PANTHER" id="PTHR46588:SF1">
    <property type="entry name" value="SERINE_THREONINE_TYROSINE-INTERACTING PROTEIN"/>
    <property type="match status" value="1"/>
</dbReference>